<comment type="caution">
    <text evidence="2">The sequence shown here is derived from an EMBL/GenBank/DDBJ whole genome shotgun (WGS) entry which is preliminary data.</text>
</comment>
<evidence type="ECO:0000313" key="3">
    <source>
        <dbReference type="Proteomes" id="UP000054988"/>
    </source>
</evidence>
<evidence type="ECO:0000313" key="2">
    <source>
        <dbReference type="EMBL" id="KTB34143.1"/>
    </source>
</evidence>
<dbReference type="EMBL" id="LATX01002119">
    <property type="protein sequence ID" value="KTB34143.1"/>
    <property type="molecule type" value="Genomic_DNA"/>
</dbReference>
<gene>
    <name evidence="2" type="ORF">WG66_13277</name>
</gene>
<feature type="transmembrane region" description="Helical" evidence="1">
    <location>
        <begin position="188"/>
        <end position="209"/>
    </location>
</feature>
<feature type="transmembrane region" description="Helical" evidence="1">
    <location>
        <begin position="137"/>
        <end position="160"/>
    </location>
</feature>
<accession>A0A0W0FCR9</accession>
<feature type="transmembrane region" description="Helical" evidence="1">
    <location>
        <begin position="95"/>
        <end position="116"/>
    </location>
</feature>
<feature type="transmembrane region" description="Helical" evidence="1">
    <location>
        <begin position="20"/>
        <end position="47"/>
    </location>
</feature>
<keyword evidence="1" id="KW-0812">Transmembrane</keyword>
<evidence type="ECO:0008006" key="4">
    <source>
        <dbReference type="Google" id="ProtNLM"/>
    </source>
</evidence>
<feature type="transmembrane region" description="Helical" evidence="1">
    <location>
        <begin position="221"/>
        <end position="247"/>
    </location>
</feature>
<keyword evidence="1" id="KW-0472">Membrane</keyword>
<protein>
    <recommendedName>
        <fullName evidence="4">G-protein coupled receptors family 2 profile 2 domain-containing protein</fullName>
    </recommendedName>
</protein>
<sequence length="314" mass="35060">MSLNLRSSIPASSPSYRGSGVLIPLFITAHTFVWIGSTIVLLTVFLSSRIYRHPTWTNLNLSWILACFSFSCLFTTGQLYNPRPSFPVCLVQASAIYSVPSLTSGATLAVAISLFLRIRNTGTRRREIDPQVQRTRTLALVLTPYILPTIIFFGVLIFGLQHKDQVTLADNWMVCGLKNPVFGRATDLLVAAIMVPTVTIGLWTIIYLYRSTAASLGRKIIHLLAKLGIFTLFGIFGTIVSSIFSFVRFAGVWQSAIANVLLALPPLSYIFLFGLQKDILLVWAFWRRQEEDNFQRVGLRGNISKGPVKEQERV</sequence>
<name>A0A0W0FCR9_MONRR</name>
<dbReference type="Proteomes" id="UP000054988">
    <property type="component" value="Unassembled WGS sequence"/>
</dbReference>
<evidence type="ECO:0000256" key="1">
    <source>
        <dbReference type="SAM" id="Phobius"/>
    </source>
</evidence>
<dbReference type="AlphaFoldDB" id="A0A0W0FCR9"/>
<proteinExistence type="predicted"/>
<keyword evidence="1" id="KW-1133">Transmembrane helix</keyword>
<feature type="transmembrane region" description="Helical" evidence="1">
    <location>
        <begin position="59"/>
        <end position="80"/>
    </location>
</feature>
<organism evidence="2 3">
    <name type="scientific">Moniliophthora roreri</name>
    <name type="common">Frosty pod rot fungus</name>
    <name type="synonym">Monilia roreri</name>
    <dbReference type="NCBI Taxonomy" id="221103"/>
    <lineage>
        <taxon>Eukaryota</taxon>
        <taxon>Fungi</taxon>
        <taxon>Dikarya</taxon>
        <taxon>Basidiomycota</taxon>
        <taxon>Agaricomycotina</taxon>
        <taxon>Agaricomycetes</taxon>
        <taxon>Agaricomycetidae</taxon>
        <taxon>Agaricales</taxon>
        <taxon>Marasmiineae</taxon>
        <taxon>Marasmiaceae</taxon>
        <taxon>Moniliophthora</taxon>
    </lineage>
</organism>
<reference evidence="2 3" key="1">
    <citation type="submission" date="2015-12" db="EMBL/GenBank/DDBJ databases">
        <title>Draft genome sequence of Moniliophthora roreri, the causal agent of frosty pod rot of cacao.</title>
        <authorList>
            <person name="Aime M.C."/>
            <person name="Diaz-Valderrama J.R."/>
            <person name="Kijpornyongpan T."/>
            <person name="Phillips-Mora W."/>
        </authorList>
    </citation>
    <scope>NUCLEOTIDE SEQUENCE [LARGE SCALE GENOMIC DNA]</scope>
    <source>
        <strain evidence="2 3">MCA 2952</strain>
    </source>
</reference>